<evidence type="ECO:0000256" key="1">
    <source>
        <dbReference type="SAM" id="MobiDB-lite"/>
    </source>
</evidence>
<evidence type="ECO:0000313" key="3">
    <source>
        <dbReference type="EMBL" id="KAF2013410.1"/>
    </source>
</evidence>
<dbReference type="Proteomes" id="UP000799778">
    <property type="component" value="Unassembled WGS sequence"/>
</dbReference>
<feature type="chain" id="PRO_5025336981" description="Extracellular membrane protein CFEM domain-containing protein" evidence="2">
    <location>
        <begin position="17"/>
        <end position="192"/>
    </location>
</feature>
<feature type="region of interest" description="Disordered" evidence="1">
    <location>
        <begin position="138"/>
        <end position="168"/>
    </location>
</feature>
<dbReference type="EMBL" id="ML978071">
    <property type="protein sequence ID" value="KAF2013410.1"/>
    <property type="molecule type" value="Genomic_DNA"/>
</dbReference>
<dbReference type="AlphaFoldDB" id="A0A6A5XL03"/>
<feature type="signal peptide" evidence="2">
    <location>
        <begin position="1"/>
        <end position="16"/>
    </location>
</feature>
<accession>A0A6A5XL03</accession>
<dbReference type="OrthoDB" id="5597238at2759"/>
<organism evidence="3 4">
    <name type="scientific">Aaosphaeria arxii CBS 175.79</name>
    <dbReference type="NCBI Taxonomy" id="1450172"/>
    <lineage>
        <taxon>Eukaryota</taxon>
        <taxon>Fungi</taxon>
        <taxon>Dikarya</taxon>
        <taxon>Ascomycota</taxon>
        <taxon>Pezizomycotina</taxon>
        <taxon>Dothideomycetes</taxon>
        <taxon>Pleosporomycetidae</taxon>
        <taxon>Pleosporales</taxon>
        <taxon>Pleosporales incertae sedis</taxon>
        <taxon>Aaosphaeria</taxon>
    </lineage>
</organism>
<dbReference type="GeneID" id="54283428"/>
<dbReference type="RefSeq" id="XP_033381749.1">
    <property type="nucleotide sequence ID" value="XM_033526031.1"/>
</dbReference>
<evidence type="ECO:0008006" key="5">
    <source>
        <dbReference type="Google" id="ProtNLM"/>
    </source>
</evidence>
<sequence>MKYAAIVLALAAGAFAFPQEASASVTAAPSVVSASLRPEVSCALACDPKDVTCQAACLGVARPNSSQANANNECARKCDQGDGSKSATEEFAKCLAACAAQYFPSTQTAVVKFHPNCFVLEAWWLLERPIEANAWETGAANSNAPSGTGAQASGSPSGTAAGTTQSPGAASANGVKIAGAGLAGLAMALFAL</sequence>
<keyword evidence="2" id="KW-0732">Signal</keyword>
<keyword evidence="4" id="KW-1185">Reference proteome</keyword>
<protein>
    <recommendedName>
        <fullName evidence="5">Extracellular membrane protein CFEM domain-containing protein</fullName>
    </recommendedName>
</protein>
<evidence type="ECO:0000313" key="4">
    <source>
        <dbReference type="Proteomes" id="UP000799778"/>
    </source>
</evidence>
<name>A0A6A5XL03_9PLEO</name>
<proteinExistence type="predicted"/>
<evidence type="ECO:0000256" key="2">
    <source>
        <dbReference type="SAM" id="SignalP"/>
    </source>
</evidence>
<feature type="compositionally biased region" description="Polar residues" evidence="1">
    <location>
        <begin position="139"/>
        <end position="168"/>
    </location>
</feature>
<reference evidence="3" key="1">
    <citation type="journal article" date="2020" name="Stud. Mycol.">
        <title>101 Dothideomycetes genomes: a test case for predicting lifestyles and emergence of pathogens.</title>
        <authorList>
            <person name="Haridas S."/>
            <person name="Albert R."/>
            <person name="Binder M."/>
            <person name="Bloem J."/>
            <person name="Labutti K."/>
            <person name="Salamov A."/>
            <person name="Andreopoulos B."/>
            <person name="Baker S."/>
            <person name="Barry K."/>
            <person name="Bills G."/>
            <person name="Bluhm B."/>
            <person name="Cannon C."/>
            <person name="Castanera R."/>
            <person name="Culley D."/>
            <person name="Daum C."/>
            <person name="Ezra D."/>
            <person name="Gonzalez J."/>
            <person name="Henrissat B."/>
            <person name="Kuo A."/>
            <person name="Liang C."/>
            <person name="Lipzen A."/>
            <person name="Lutzoni F."/>
            <person name="Magnuson J."/>
            <person name="Mondo S."/>
            <person name="Nolan M."/>
            <person name="Ohm R."/>
            <person name="Pangilinan J."/>
            <person name="Park H.-J."/>
            <person name="Ramirez L."/>
            <person name="Alfaro M."/>
            <person name="Sun H."/>
            <person name="Tritt A."/>
            <person name="Yoshinaga Y."/>
            <person name="Zwiers L.-H."/>
            <person name="Turgeon B."/>
            <person name="Goodwin S."/>
            <person name="Spatafora J."/>
            <person name="Crous P."/>
            <person name="Grigoriev I."/>
        </authorList>
    </citation>
    <scope>NUCLEOTIDE SEQUENCE</scope>
    <source>
        <strain evidence="3">CBS 175.79</strain>
    </source>
</reference>
<gene>
    <name evidence="3" type="ORF">BU24DRAFT_411149</name>
</gene>